<protein>
    <submittedName>
        <fullName evidence="2">Uncharacterized protein</fullName>
    </submittedName>
</protein>
<feature type="transmembrane region" description="Helical" evidence="1">
    <location>
        <begin position="50"/>
        <end position="71"/>
    </location>
</feature>
<keyword evidence="1" id="KW-0812">Transmembrane</keyword>
<keyword evidence="1" id="KW-1133">Transmembrane helix</keyword>
<keyword evidence="1" id="KW-0472">Membrane</keyword>
<evidence type="ECO:0000313" key="2">
    <source>
        <dbReference type="EMBL" id="CAG5130416.1"/>
    </source>
</evidence>
<gene>
    <name evidence="2" type="ORF">CUNI_LOCUS15974</name>
</gene>
<organism evidence="2 3">
    <name type="scientific">Candidula unifasciata</name>
    <dbReference type="NCBI Taxonomy" id="100452"/>
    <lineage>
        <taxon>Eukaryota</taxon>
        <taxon>Metazoa</taxon>
        <taxon>Spiralia</taxon>
        <taxon>Lophotrochozoa</taxon>
        <taxon>Mollusca</taxon>
        <taxon>Gastropoda</taxon>
        <taxon>Heterobranchia</taxon>
        <taxon>Euthyneura</taxon>
        <taxon>Panpulmonata</taxon>
        <taxon>Eupulmonata</taxon>
        <taxon>Stylommatophora</taxon>
        <taxon>Helicina</taxon>
        <taxon>Helicoidea</taxon>
        <taxon>Geomitridae</taxon>
        <taxon>Candidula</taxon>
    </lineage>
</organism>
<name>A0A8S3ZT37_9EUPU</name>
<keyword evidence="3" id="KW-1185">Reference proteome</keyword>
<dbReference type="Proteomes" id="UP000678393">
    <property type="component" value="Unassembled WGS sequence"/>
</dbReference>
<dbReference type="AlphaFoldDB" id="A0A8S3ZT37"/>
<evidence type="ECO:0000313" key="3">
    <source>
        <dbReference type="Proteomes" id="UP000678393"/>
    </source>
</evidence>
<accession>A0A8S3ZT37</accession>
<feature type="non-terminal residue" evidence="2">
    <location>
        <position position="1"/>
    </location>
</feature>
<dbReference type="EMBL" id="CAJHNH020004013">
    <property type="protein sequence ID" value="CAG5130416.1"/>
    <property type="molecule type" value="Genomic_DNA"/>
</dbReference>
<comment type="caution">
    <text evidence="2">The sequence shown here is derived from an EMBL/GenBank/DDBJ whole genome shotgun (WGS) entry which is preliminary data.</text>
</comment>
<sequence>STESTTNQFQPESWQTEEETAIIQNGERINKSSLFSGSELGRTDSSLRSWIWYLAPKTICLVVLSLIYLGFSLLGIKMWSSSDDNV</sequence>
<evidence type="ECO:0000256" key="1">
    <source>
        <dbReference type="SAM" id="Phobius"/>
    </source>
</evidence>
<proteinExistence type="predicted"/>
<reference evidence="2" key="1">
    <citation type="submission" date="2021-04" db="EMBL/GenBank/DDBJ databases">
        <authorList>
            <consortium name="Molecular Ecology Group"/>
        </authorList>
    </citation>
    <scope>NUCLEOTIDE SEQUENCE</scope>
</reference>